<accession>A0A8S2IV76</accession>
<organism evidence="2 3">
    <name type="scientific">Didymodactylos carnosus</name>
    <dbReference type="NCBI Taxonomy" id="1234261"/>
    <lineage>
        <taxon>Eukaryota</taxon>
        <taxon>Metazoa</taxon>
        <taxon>Spiralia</taxon>
        <taxon>Gnathifera</taxon>
        <taxon>Rotifera</taxon>
        <taxon>Eurotatoria</taxon>
        <taxon>Bdelloidea</taxon>
        <taxon>Philodinida</taxon>
        <taxon>Philodinidae</taxon>
        <taxon>Didymodactylos</taxon>
    </lineage>
</organism>
<dbReference type="EMBL" id="CAJOBA010006552">
    <property type="protein sequence ID" value="CAF3776070.1"/>
    <property type="molecule type" value="Genomic_DNA"/>
</dbReference>
<dbReference type="EMBL" id="CAJNOK010006544">
    <property type="protein sequence ID" value="CAF1007030.1"/>
    <property type="molecule type" value="Genomic_DNA"/>
</dbReference>
<evidence type="ECO:0000313" key="3">
    <source>
        <dbReference type="Proteomes" id="UP000682733"/>
    </source>
</evidence>
<evidence type="ECO:0000313" key="2">
    <source>
        <dbReference type="EMBL" id="CAF3776070.1"/>
    </source>
</evidence>
<feature type="non-terminal residue" evidence="2">
    <location>
        <position position="13"/>
    </location>
</feature>
<protein>
    <submittedName>
        <fullName evidence="2">Uncharacterized protein</fullName>
    </submittedName>
</protein>
<reference evidence="2" key="1">
    <citation type="submission" date="2021-02" db="EMBL/GenBank/DDBJ databases">
        <authorList>
            <person name="Nowell W R."/>
        </authorList>
    </citation>
    <scope>NUCLEOTIDE SEQUENCE</scope>
</reference>
<dbReference type="Proteomes" id="UP000682733">
    <property type="component" value="Unassembled WGS sequence"/>
</dbReference>
<sequence>MRLKLKRDGAPRQ</sequence>
<dbReference type="Proteomes" id="UP000677228">
    <property type="component" value="Unassembled WGS sequence"/>
</dbReference>
<gene>
    <name evidence="1" type="ORF">OVA965_LOCUS14848</name>
    <name evidence="2" type="ORF">TMI583_LOCUS14852</name>
</gene>
<evidence type="ECO:0000313" key="1">
    <source>
        <dbReference type="EMBL" id="CAF1007030.1"/>
    </source>
</evidence>
<comment type="caution">
    <text evidence="2">The sequence shown here is derived from an EMBL/GenBank/DDBJ whole genome shotgun (WGS) entry which is preliminary data.</text>
</comment>
<proteinExistence type="predicted"/>
<name>A0A8S2IV76_9BILA</name>